<protein>
    <submittedName>
        <fullName evidence="1">Uncharacterized protein</fullName>
    </submittedName>
</protein>
<gene>
    <name evidence="1" type="ORF">Pint_11989</name>
</gene>
<evidence type="ECO:0000313" key="2">
    <source>
        <dbReference type="Proteomes" id="UP001163603"/>
    </source>
</evidence>
<proteinExistence type="predicted"/>
<reference evidence="2" key="1">
    <citation type="journal article" date="2023" name="G3 (Bethesda)">
        <title>Genome assembly and association tests identify interacting loci associated with vigor, precocity, and sex in interspecific pistachio rootstocks.</title>
        <authorList>
            <person name="Palmer W."/>
            <person name="Jacygrad E."/>
            <person name="Sagayaradj S."/>
            <person name="Cavanaugh K."/>
            <person name="Han R."/>
            <person name="Bertier L."/>
            <person name="Beede B."/>
            <person name="Kafkas S."/>
            <person name="Golino D."/>
            <person name="Preece J."/>
            <person name="Michelmore R."/>
        </authorList>
    </citation>
    <scope>NUCLEOTIDE SEQUENCE [LARGE SCALE GENOMIC DNA]</scope>
</reference>
<dbReference type="EMBL" id="CM047747">
    <property type="protein sequence ID" value="KAJ0017046.1"/>
    <property type="molecule type" value="Genomic_DNA"/>
</dbReference>
<accession>A0ACC0XHB4</accession>
<organism evidence="1 2">
    <name type="scientific">Pistacia integerrima</name>
    <dbReference type="NCBI Taxonomy" id="434235"/>
    <lineage>
        <taxon>Eukaryota</taxon>
        <taxon>Viridiplantae</taxon>
        <taxon>Streptophyta</taxon>
        <taxon>Embryophyta</taxon>
        <taxon>Tracheophyta</taxon>
        <taxon>Spermatophyta</taxon>
        <taxon>Magnoliopsida</taxon>
        <taxon>eudicotyledons</taxon>
        <taxon>Gunneridae</taxon>
        <taxon>Pentapetalae</taxon>
        <taxon>rosids</taxon>
        <taxon>malvids</taxon>
        <taxon>Sapindales</taxon>
        <taxon>Anacardiaceae</taxon>
        <taxon>Pistacia</taxon>
    </lineage>
</organism>
<name>A0ACC0XHB4_9ROSI</name>
<evidence type="ECO:0000313" key="1">
    <source>
        <dbReference type="EMBL" id="KAJ0017046.1"/>
    </source>
</evidence>
<comment type="caution">
    <text evidence="1">The sequence shown here is derived from an EMBL/GenBank/DDBJ whole genome shotgun (WGS) entry which is preliminary data.</text>
</comment>
<keyword evidence="2" id="KW-1185">Reference proteome</keyword>
<sequence length="383" mass="43851">MYSYVIVEFVINSVAVPSHLKESRETKLTNRIELDLVRHLCEIITEDTDYERISSILKRPLLLAAELGISEVVEEIIKVFPDAVWFTNEKNHNVLHLAVMNRREKVLQLIYELRGRKHLLLLSEDVDKNNILHLAGKLAPKNQLNLIPSAALQMQRELQWFKEVEGLVQPDYKEEKNSNGETPAMVFTEEHKVLVKEGEKWMKDAATSCSVAAALVATVVFAAAITVPGDYNDKGQPIFQRLPSFTVFGISDAFSLFSSVAAIIIFLSVLTARYAEDDFYHSLPNRLIWGLVMLFLSLTSLMVAFCSTIYLVFCEQSEQWVLVLVFASALLPISLFVYSQYPLLRDVLKSTYRPGMFCRQSIDEKKKNVTGNGSRRRLWRWRW</sequence>
<dbReference type="Proteomes" id="UP001163603">
    <property type="component" value="Chromosome 12"/>
</dbReference>